<proteinExistence type="predicted"/>
<dbReference type="InterPro" id="IPR048325">
    <property type="entry name" value="ZSWIM3_N"/>
</dbReference>
<reference evidence="2 3" key="1">
    <citation type="submission" date="2024-05" db="EMBL/GenBank/DDBJ databases">
        <authorList>
            <person name="Wallberg A."/>
        </authorList>
    </citation>
    <scope>NUCLEOTIDE SEQUENCE [LARGE SCALE GENOMIC DNA]</scope>
</reference>
<dbReference type="Pfam" id="PF21599">
    <property type="entry name" value="ZSWIM3_N"/>
    <property type="match status" value="1"/>
</dbReference>
<protein>
    <recommendedName>
        <fullName evidence="1">ZSWIM3 N-terminal domain-containing protein</fullName>
    </recommendedName>
</protein>
<organism evidence="2 3">
    <name type="scientific">Meganyctiphanes norvegica</name>
    <name type="common">Northern krill</name>
    <name type="synonym">Thysanopoda norvegica</name>
    <dbReference type="NCBI Taxonomy" id="48144"/>
    <lineage>
        <taxon>Eukaryota</taxon>
        <taxon>Metazoa</taxon>
        <taxon>Ecdysozoa</taxon>
        <taxon>Arthropoda</taxon>
        <taxon>Crustacea</taxon>
        <taxon>Multicrustacea</taxon>
        <taxon>Malacostraca</taxon>
        <taxon>Eumalacostraca</taxon>
        <taxon>Eucarida</taxon>
        <taxon>Euphausiacea</taxon>
        <taxon>Euphausiidae</taxon>
        <taxon>Meganyctiphanes</taxon>
    </lineage>
</organism>
<evidence type="ECO:0000259" key="1">
    <source>
        <dbReference type="Pfam" id="PF21599"/>
    </source>
</evidence>
<sequence>TNITISVCYCCCTGLASDSRVFDASHPMMESTDIPEAFFPKGKCFNSYQDILDAVSRYEKKRSIALAKQDCRRIENDNRRPSTINKYANVELVYSELYYRCVHGGSYKKRVKKNTSSELDTINDNGIKKRKTKQHHIILRVNVNRVI</sequence>
<keyword evidence="3" id="KW-1185">Reference proteome</keyword>
<accession>A0AAV2S7J6</accession>
<dbReference type="EMBL" id="CAXKWB010047413">
    <property type="protein sequence ID" value="CAL4165305.1"/>
    <property type="molecule type" value="Genomic_DNA"/>
</dbReference>
<feature type="domain" description="ZSWIM3 N-terminal" evidence="1">
    <location>
        <begin position="42"/>
        <end position="115"/>
    </location>
</feature>
<name>A0AAV2S7J6_MEGNR</name>
<evidence type="ECO:0000313" key="2">
    <source>
        <dbReference type="EMBL" id="CAL4165305.1"/>
    </source>
</evidence>
<gene>
    <name evidence="2" type="ORF">MNOR_LOCUS33237</name>
</gene>
<evidence type="ECO:0000313" key="3">
    <source>
        <dbReference type="Proteomes" id="UP001497623"/>
    </source>
</evidence>
<dbReference type="Proteomes" id="UP001497623">
    <property type="component" value="Unassembled WGS sequence"/>
</dbReference>
<feature type="non-terminal residue" evidence="2">
    <location>
        <position position="1"/>
    </location>
</feature>
<dbReference type="AlphaFoldDB" id="A0AAV2S7J6"/>
<comment type="caution">
    <text evidence="2">The sequence shown here is derived from an EMBL/GenBank/DDBJ whole genome shotgun (WGS) entry which is preliminary data.</text>
</comment>